<proteinExistence type="predicted"/>
<dbReference type="SMART" id="SM00342">
    <property type="entry name" value="HTH_ARAC"/>
    <property type="match status" value="1"/>
</dbReference>
<dbReference type="EMBL" id="JAAABI010000002">
    <property type="protein sequence ID" value="NAY91523.1"/>
    <property type="molecule type" value="Genomic_DNA"/>
</dbReference>
<dbReference type="Pfam" id="PF12833">
    <property type="entry name" value="HTH_18"/>
    <property type="match status" value="1"/>
</dbReference>
<sequence length="337" mass="38310">MDHKTVILVLCSLGIAQGLFLCAYLLTLRKGNSLAHRILVLVILGLVLRIGKSILNVYLHLEPWQRNIGIAGILLVGPSLWLYGGLIFQKRKKIPGLLYLHMLPYVLFTLFSPLIPNRADVLSYLIYYAVFGHLFVYLILSVFQLINAKQVAQPRLFQWCRNLVIGVGLIWLFYIGNITGMIPFYIGGALFFTFLVYMFSFLLLRNHTFSLEKYQGSKIDADSAKSVMESINRLLEQNEVFLNPKLTMADVAETLKISPRILSQVINGQRGMNFSEFMNYHRIEKAKKLLSSSQGMHEKIAAIAYDSGFGNVTSFNLAFKSFTNLTPSEFKRKHNDL</sequence>
<organism evidence="6 7">
    <name type="scientific">Flagellimonas ochracea</name>
    <dbReference type="NCBI Taxonomy" id="2696472"/>
    <lineage>
        <taxon>Bacteria</taxon>
        <taxon>Pseudomonadati</taxon>
        <taxon>Bacteroidota</taxon>
        <taxon>Flavobacteriia</taxon>
        <taxon>Flavobacteriales</taxon>
        <taxon>Flavobacteriaceae</taxon>
        <taxon>Flagellimonas</taxon>
    </lineage>
</organism>
<dbReference type="InterPro" id="IPR018060">
    <property type="entry name" value="HTH_AraC"/>
</dbReference>
<dbReference type="Proteomes" id="UP000667650">
    <property type="component" value="Unassembled WGS sequence"/>
</dbReference>
<keyword evidence="4" id="KW-1133">Transmembrane helix</keyword>
<keyword evidence="3" id="KW-0804">Transcription</keyword>
<dbReference type="GO" id="GO:0043565">
    <property type="term" value="F:sequence-specific DNA binding"/>
    <property type="evidence" value="ECO:0007669"/>
    <property type="project" value="InterPro"/>
</dbReference>
<feature type="transmembrane region" description="Helical" evidence="4">
    <location>
        <begin position="182"/>
        <end position="204"/>
    </location>
</feature>
<evidence type="ECO:0000313" key="7">
    <source>
        <dbReference type="Proteomes" id="UP000667650"/>
    </source>
</evidence>
<feature type="transmembrane region" description="Helical" evidence="4">
    <location>
        <begin position="6"/>
        <end position="26"/>
    </location>
</feature>
<dbReference type="AlphaFoldDB" id="A0A964WX77"/>
<feature type="domain" description="HTH araC/xylS-type" evidence="5">
    <location>
        <begin position="225"/>
        <end position="333"/>
    </location>
</feature>
<comment type="caution">
    <text evidence="6">The sequence shown here is derived from an EMBL/GenBank/DDBJ whole genome shotgun (WGS) entry which is preliminary data.</text>
</comment>
<evidence type="ECO:0000256" key="2">
    <source>
        <dbReference type="ARBA" id="ARBA00023125"/>
    </source>
</evidence>
<feature type="transmembrane region" description="Helical" evidence="4">
    <location>
        <begin position="96"/>
        <end position="115"/>
    </location>
</feature>
<keyword evidence="2" id="KW-0238">DNA-binding</keyword>
<accession>A0A964WX77</accession>
<dbReference type="GO" id="GO:0003700">
    <property type="term" value="F:DNA-binding transcription factor activity"/>
    <property type="evidence" value="ECO:0007669"/>
    <property type="project" value="InterPro"/>
</dbReference>
<dbReference type="PROSITE" id="PS00041">
    <property type="entry name" value="HTH_ARAC_FAMILY_1"/>
    <property type="match status" value="1"/>
</dbReference>
<keyword evidence="1" id="KW-0805">Transcription regulation</keyword>
<gene>
    <name evidence="6" type="ORF">GTQ34_06305</name>
</gene>
<evidence type="ECO:0000313" key="6">
    <source>
        <dbReference type="EMBL" id="NAY91523.1"/>
    </source>
</evidence>
<reference evidence="6" key="1">
    <citation type="submission" date="2020-01" db="EMBL/GenBank/DDBJ databases">
        <title>Muricauda ochracea sp. nov., isolated from a tidal flat of Garorim bay in Korea.</title>
        <authorList>
            <person name="Kim D."/>
            <person name="Yoo Y."/>
            <person name="Kim J.-J."/>
        </authorList>
    </citation>
    <scope>NUCLEOTIDE SEQUENCE</scope>
    <source>
        <strain evidence="6">JGD-17</strain>
    </source>
</reference>
<dbReference type="SUPFAM" id="SSF46689">
    <property type="entry name" value="Homeodomain-like"/>
    <property type="match status" value="1"/>
</dbReference>
<feature type="transmembrane region" description="Helical" evidence="4">
    <location>
        <begin position="64"/>
        <end position="84"/>
    </location>
</feature>
<dbReference type="InterPro" id="IPR009057">
    <property type="entry name" value="Homeodomain-like_sf"/>
</dbReference>
<keyword evidence="4" id="KW-0472">Membrane</keyword>
<feature type="transmembrane region" description="Helical" evidence="4">
    <location>
        <begin position="38"/>
        <end position="58"/>
    </location>
</feature>
<dbReference type="PANTHER" id="PTHR43280">
    <property type="entry name" value="ARAC-FAMILY TRANSCRIPTIONAL REGULATOR"/>
    <property type="match status" value="1"/>
</dbReference>
<dbReference type="PANTHER" id="PTHR43280:SF29">
    <property type="entry name" value="ARAC-FAMILY TRANSCRIPTIONAL REGULATOR"/>
    <property type="match status" value="1"/>
</dbReference>
<feature type="transmembrane region" description="Helical" evidence="4">
    <location>
        <begin position="121"/>
        <end position="147"/>
    </location>
</feature>
<keyword evidence="7" id="KW-1185">Reference proteome</keyword>
<dbReference type="PROSITE" id="PS01124">
    <property type="entry name" value="HTH_ARAC_FAMILY_2"/>
    <property type="match status" value="1"/>
</dbReference>
<evidence type="ECO:0000256" key="3">
    <source>
        <dbReference type="ARBA" id="ARBA00023163"/>
    </source>
</evidence>
<keyword evidence="4" id="KW-0812">Transmembrane</keyword>
<protein>
    <submittedName>
        <fullName evidence="6">Helix-turn-helix domain-containing protein</fullName>
    </submittedName>
</protein>
<dbReference type="InterPro" id="IPR018062">
    <property type="entry name" value="HTH_AraC-typ_CS"/>
</dbReference>
<evidence type="ECO:0000256" key="4">
    <source>
        <dbReference type="SAM" id="Phobius"/>
    </source>
</evidence>
<dbReference type="RefSeq" id="WP_166522940.1">
    <property type="nucleotide sequence ID" value="NZ_JAAABI010000002.1"/>
</dbReference>
<name>A0A964WX77_9FLAO</name>
<evidence type="ECO:0000259" key="5">
    <source>
        <dbReference type="PROSITE" id="PS01124"/>
    </source>
</evidence>
<dbReference type="Gene3D" id="1.10.10.60">
    <property type="entry name" value="Homeodomain-like"/>
    <property type="match status" value="2"/>
</dbReference>
<feature type="transmembrane region" description="Helical" evidence="4">
    <location>
        <begin position="159"/>
        <end position="176"/>
    </location>
</feature>
<evidence type="ECO:0000256" key="1">
    <source>
        <dbReference type="ARBA" id="ARBA00023015"/>
    </source>
</evidence>